<organism evidence="1 2">
    <name type="scientific">Bacillus phage v_B-Bak10</name>
    <dbReference type="NCBI Taxonomy" id="2094736"/>
    <lineage>
        <taxon>Viruses</taxon>
        <taxon>Duplodnaviria</taxon>
        <taxon>Heunggongvirae</taxon>
        <taxon>Uroviricota</taxon>
        <taxon>Caudoviricetes</taxon>
        <taxon>Sejongvirinae</taxon>
        <taxon>Basiliskvirus</taxon>
        <taxon>Basiliskvirus bak10</taxon>
    </lineage>
</organism>
<dbReference type="Proteomes" id="UP000262714">
    <property type="component" value="Segment"/>
</dbReference>
<keyword evidence="2" id="KW-1185">Reference proteome</keyword>
<reference evidence="1 2" key="1">
    <citation type="submission" date="2018-02" db="EMBL/GenBank/DDBJ databases">
        <title>Genomic characterization of three novel Basilisk-like phages infecting Bacillus anthracis.</title>
        <authorList>
            <person name="Farlow J."/>
            <person name="Bolkvadze D."/>
            <person name="Leshkasheli L."/>
            <person name="Kusradze I."/>
            <person name="Kotorashvili A."/>
            <person name="Kotaria N."/>
            <person name="Balarjishvili N."/>
            <person name="Kvachadze L."/>
            <person name="Nikolich M."/>
            <person name="Kutateladze M."/>
        </authorList>
    </citation>
    <scope>NUCLEOTIDE SEQUENCE [LARGE SCALE GENOMIC DNA]</scope>
</reference>
<protein>
    <submittedName>
        <fullName evidence="1">Uncharacterized protein</fullName>
    </submittedName>
</protein>
<evidence type="ECO:0000313" key="2">
    <source>
        <dbReference type="Proteomes" id="UP000262714"/>
    </source>
</evidence>
<gene>
    <name evidence="1" type="ORF">vBBBak10_106</name>
</gene>
<sequence length="206" mass="24549">MKFMKDTEITIQRMTPAGNVRGVFVLADFLFRDSASFTKEEISTLKTMVSNLNEHGFITVYELIEHKEIYVDPKHYPKSVKKIYHEDKRNEKITMDQFTEWVQREHSDFVNYYLNHWDYVFNGAFVWEDKECIECMFNALSQKPDFSVVHVETVVNYLDIYLNKEDAEGQLRAYDGYFTEKMEIQERKIFGSELQTLYKLLSLLNL</sequence>
<proteinExistence type="predicted"/>
<accession>A0A385IK38</accession>
<evidence type="ECO:0000313" key="1">
    <source>
        <dbReference type="EMBL" id="AXY83232.1"/>
    </source>
</evidence>
<name>A0A385IK38_9CAUD</name>
<dbReference type="EMBL" id="MG967618">
    <property type="protein sequence ID" value="AXY83232.1"/>
    <property type="molecule type" value="Genomic_DNA"/>
</dbReference>